<feature type="region of interest" description="Disordered" evidence="6">
    <location>
        <begin position="163"/>
        <end position="256"/>
    </location>
</feature>
<keyword evidence="3" id="KW-0238">DNA-binding</keyword>
<feature type="region of interest" description="Disordered" evidence="6">
    <location>
        <begin position="101"/>
        <end position="121"/>
    </location>
</feature>
<dbReference type="GO" id="GO:0003700">
    <property type="term" value="F:DNA-binding transcription factor activity"/>
    <property type="evidence" value="ECO:0007669"/>
    <property type="project" value="InterPro"/>
</dbReference>
<accession>A0A8T0HSV5</accession>
<feature type="compositionally biased region" description="Low complexity" evidence="6">
    <location>
        <begin position="101"/>
        <end position="110"/>
    </location>
</feature>
<dbReference type="InterPro" id="IPR003657">
    <property type="entry name" value="WRKY_dom"/>
</dbReference>
<evidence type="ECO:0000256" key="2">
    <source>
        <dbReference type="ARBA" id="ARBA00023015"/>
    </source>
</evidence>
<evidence type="ECO:0000313" key="9">
    <source>
        <dbReference type="Proteomes" id="UP000822688"/>
    </source>
</evidence>
<feature type="compositionally biased region" description="Polar residues" evidence="6">
    <location>
        <begin position="168"/>
        <end position="182"/>
    </location>
</feature>
<feature type="region of interest" description="Disordered" evidence="6">
    <location>
        <begin position="418"/>
        <end position="454"/>
    </location>
</feature>
<dbReference type="GO" id="GO:0043565">
    <property type="term" value="F:sequence-specific DNA binding"/>
    <property type="evidence" value="ECO:0007669"/>
    <property type="project" value="InterPro"/>
</dbReference>
<evidence type="ECO:0000256" key="3">
    <source>
        <dbReference type="ARBA" id="ARBA00023125"/>
    </source>
</evidence>
<protein>
    <recommendedName>
        <fullName evidence="7">WRKY domain-containing protein</fullName>
    </recommendedName>
</protein>
<dbReference type="SMART" id="SM00774">
    <property type="entry name" value="WRKY"/>
    <property type="match status" value="1"/>
</dbReference>
<feature type="domain" description="WRKY" evidence="7">
    <location>
        <begin position="330"/>
        <end position="391"/>
    </location>
</feature>
<dbReference type="Gene3D" id="2.20.25.80">
    <property type="entry name" value="WRKY domain"/>
    <property type="match status" value="1"/>
</dbReference>
<dbReference type="Proteomes" id="UP000822688">
    <property type="component" value="Chromosome V"/>
</dbReference>
<keyword evidence="9" id="KW-1185">Reference proteome</keyword>
<evidence type="ECO:0000256" key="6">
    <source>
        <dbReference type="SAM" id="MobiDB-lite"/>
    </source>
</evidence>
<evidence type="ECO:0000256" key="1">
    <source>
        <dbReference type="ARBA" id="ARBA00004123"/>
    </source>
</evidence>
<name>A0A8T0HSV5_CERPU</name>
<reference evidence="8" key="1">
    <citation type="submission" date="2020-06" db="EMBL/GenBank/DDBJ databases">
        <title>WGS assembly of Ceratodon purpureus strain R40.</title>
        <authorList>
            <person name="Carey S.B."/>
            <person name="Jenkins J."/>
            <person name="Shu S."/>
            <person name="Lovell J.T."/>
            <person name="Sreedasyam A."/>
            <person name="Maumus F."/>
            <person name="Tiley G.P."/>
            <person name="Fernandez-Pozo N."/>
            <person name="Barry K."/>
            <person name="Chen C."/>
            <person name="Wang M."/>
            <person name="Lipzen A."/>
            <person name="Daum C."/>
            <person name="Saski C.A."/>
            <person name="Payton A.C."/>
            <person name="Mcbreen J.C."/>
            <person name="Conrad R.E."/>
            <person name="Kollar L.M."/>
            <person name="Olsson S."/>
            <person name="Huttunen S."/>
            <person name="Landis J.B."/>
            <person name="Wickett N.J."/>
            <person name="Johnson M.G."/>
            <person name="Rensing S.A."/>
            <person name="Grimwood J."/>
            <person name="Schmutz J."/>
            <person name="Mcdaniel S.F."/>
        </authorList>
    </citation>
    <scope>NUCLEOTIDE SEQUENCE</scope>
    <source>
        <strain evidence="8">R40</strain>
    </source>
</reference>
<comment type="caution">
    <text evidence="8">The sequence shown here is derived from an EMBL/GenBank/DDBJ whole genome shotgun (WGS) entry which is preliminary data.</text>
</comment>
<feature type="compositionally biased region" description="Polar residues" evidence="6">
    <location>
        <begin position="291"/>
        <end position="306"/>
    </location>
</feature>
<dbReference type="InterPro" id="IPR044810">
    <property type="entry name" value="WRKY_plant"/>
</dbReference>
<gene>
    <name evidence="8" type="ORF">KC19_VG228400</name>
</gene>
<keyword evidence="4" id="KW-0804">Transcription</keyword>
<evidence type="ECO:0000313" key="8">
    <source>
        <dbReference type="EMBL" id="KAG0574024.1"/>
    </source>
</evidence>
<evidence type="ECO:0000256" key="5">
    <source>
        <dbReference type="ARBA" id="ARBA00023242"/>
    </source>
</evidence>
<dbReference type="PANTHER" id="PTHR31282">
    <property type="entry name" value="WRKY TRANSCRIPTION FACTOR 21-RELATED"/>
    <property type="match status" value="1"/>
</dbReference>
<dbReference type="EMBL" id="CM026426">
    <property type="protein sequence ID" value="KAG0574024.1"/>
    <property type="molecule type" value="Genomic_DNA"/>
</dbReference>
<organism evidence="8 9">
    <name type="scientific">Ceratodon purpureus</name>
    <name type="common">Fire moss</name>
    <name type="synonym">Dicranum purpureum</name>
    <dbReference type="NCBI Taxonomy" id="3225"/>
    <lineage>
        <taxon>Eukaryota</taxon>
        <taxon>Viridiplantae</taxon>
        <taxon>Streptophyta</taxon>
        <taxon>Embryophyta</taxon>
        <taxon>Bryophyta</taxon>
        <taxon>Bryophytina</taxon>
        <taxon>Bryopsida</taxon>
        <taxon>Dicranidae</taxon>
        <taxon>Pseudoditrichales</taxon>
        <taxon>Ditrichaceae</taxon>
        <taxon>Ceratodon</taxon>
    </lineage>
</organism>
<dbReference type="InterPro" id="IPR036576">
    <property type="entry name" value="WRKY_dom_sf"/>
</dbReference>
<feature type="region of interest" description="Disordered" evidence="6">
    <location>
        <begin position="291"/>
        <end position="312"/>
    </location>
</feature>
<feature type="region of interest" description="Disordered" evidence="6">
    <location>
        <begin position="505"/>
        <end position="526"/>
    </location>
</feature>
<sequence>MENGNFRQSTPWLRGGQWASEHCVQKVEEMLSRAIVHQEDLLGLLTSTPEKTSLDAKSGHVMTSDTISPSVLRALKTKIENSMDWCHLALCRLREIVLHTSSSPSPSPTTQHSMRSSGGAGLLSFYSKGEAKQLMTSSSSRLNVPTPLSPLCVLRRKEPLSPHPFTIQGHSGSTRWNPNSVLFSDPAPHHPLLAQPGEDSSSQRRHKQQAQNFPRLPASLHMDNSDWPLLSEAGAMSGGLPPPLNPSAADPRQCSSSCQINPVVRSFNGDEDTATHYKNHGVAEDQSYINKTSSPLRGNRSRNASGKSEVRKLSGGEAKLEVVFQKLNDAKKGIPDDGHRGWKKYGNKSIQNSNHCRGYYKCSVKECRAKKMVQPTDKDSTLFEVTYVGKHTCSNTGQSRSRSIRTAACYSVPVDANQAQGASGQGKSPVAKEDDWKNKRGGMELDDGSILTGSNAMTDESIRENGWSGIIPGSSTCKRGRSINVEDDNANLDDYSYLHTMTTSITTTTSKEREQAGDGGDLHQSSRHHQAMYSFQDPLLWHDFDMDTNLSPGHKSVCMDSDSP</sequence>
<comment type="subcellular location">
    <subcellularLocation>
        <location evidence="1">Nucleus</location>
    </subcellularLocation>
</comment>
<proteinExistence type="predicted"/>
<dbReference type="Pfam" id="PF03106">
    <property type="entry name" value="WRKY"/>
    <property type="match status" value="1"/>
</dbReference>
<dbReference type="GO" id="GO:0005634">
    <property type="term" value="C:nucleus"/>
    <property type="evidence" value="ECO:0007669"/>
    <property type="project" value="UniProtKB-SubCell"/>
</dbReference>
<keyword evidence="5" id="KW-0539">Nucleus</keyword>
<dbReference type="SUPFAM" id="SSF118290">
    <property type="entry name" value="WRKY DNA-binding domain"/>
    <property type="match status" value="1"/>
</dbReference>
<keyword evidence="2" id="KW-0805">Transcription regulation</keyword>
<feature type="compositionally biased region" description="Basic and acidic residues" evidence="6">
    <location>
        <begin position="430"/>
        <end position="443"/>
    </location>
</feature>
<evidence type="ECO:0000259" key="7">
    <source>
        <dbReference type="PROSITE" id="PS50811"/>
    </source>
</evidence>
<dbReference type="AlphaFoldDB" id="A0A8T0HSV5"/>
<evidence type="ECO:0000256" key="4">
    <source>
        <dbReference type="ARBA" id="ARBA00023163"/>
    </source>
</evidence>
<dbReference type="PROSITE" id="PS50811">
    <property type="entry name" value="WRKY"/>
    <property type="match status" value="1"/>
</dbReference>